<dbReference type="Gene3D" id="1.10.10.60">
    <property type="entry name" value="Homeodomain-like"/>
    <property type="match status" value="2"/>
</dbReference>
<dbReference type="GO" id="GO:0003700">
    <property type="term" value="F:DNA-binding transcription factor activity"/>
    <property type="evidence" value="ECO:0007669"/>
    <property type="project" value="InterPro"/>
</dbReference>
<dbReference type="Pfam" id="PF12833">
    <property type="entry name" value="HTH_18"/>
    <property type="match status" value="1"/>
</dbReference>
<dbReference type="EMBL" id="CP003326">
    <property type="protein sequence ID" value="AFS79647.1"/>
    <property type="molecule type" value="Genomic_DNA"/>
</dbReference>
<name>K0B389_GOTA9</name>
<dbReference type="InterPro" id="IPR009057">
    <property type="entry name" value="Homeodomain-like_sf"/>
</dbReference>
<dbReference type="STRING" id="1128398.Curi_c26520"/>
<dbReference type="InterPro" id="IPR050204">
    <property type="entry name" value="AraC_XylS_family_regulators"/>
</dbReference>
<keyword evidence="2" id="KW-0238">DNA-binding</keyword>
<dbReference type="InterPro" id="IPR018062">
    <property type="entry name" value="HTH_AraC-typ_CS"/>
</dbReference>
<dbReference type="OrthoDB" id="183331at2"/>
<accession>K0B389</accession>
<gene>
    <name evidence="6" type="ordered locus">Curi_c26520</name>
</gene>
<dbReference type="RefSeq" id="WP_014968781.1">
    <property type="nucleotide sequence ID" value="NC_018664.1"/>
</dbReference>
<proteinExistence type="predicted"/>
<dbReference type="eggNOG" id="COG2207">
    <property type="taxonomic scope" value="Bacteria"/>
</dbReference>
<keyword evidence="1" id="KW-0805">Transcription regulation</keyword>
<dbReference type="HOGENOM" id="CLU_000445_88_16_9"/>
<sequence>MNKISYFRDDKLPIFEIKSCDSGIHSSKDHSHEELSIGIIEKGSSTVNCGEKSYNVDSRTAVIIYPGVIHKCTPTSIESWKFSMLYLKKDWIESVFDTELKSENILVKELMSRDIYRMIELFAILRKDISNIEKESRLITDIDYLLNMESYVLKNFSSRHTDKDSIKMARKYIDDNFLEKITLDDLTRYSNLSKYHTLRLFKLYFNTTPHSYQTLLRLNYAKKLLKDKKDISDIAQDLGFYDQSHFSKSFKQYFGVTPLKYKVT</sequence>
<dbReference type="Proteomes" id="UP000006094">
    <property type="component" value="Chromosome"/>
</dbReference>
<dbReference type="PRINTS" id="PR00032">
    <property type="entry name" value="HTHARAC"/>
</dbReference>
<dbReference type="KEGG" id="cad:Curi_c26520"/>
<dbReference type="PROSITE" id="PS00041">
    <property type="entry name" value="HTH_ARAC_FAMILY_1"/>
    <property type="match status" value="1"/>
</dbReference>
<protein>
    <submittedName>
        <fullName evidence="6">Transcriptional regulator, AraC family</fullName>
    </submittedName>
</protein>
<dbReference type="PROSITE" id="PS01124">
    <property type="entry name" value="HTH_ARAC_FAMILY_2"/>
    <property type="match status" value="1"/>
</dbReference>
<dbReference type="SUPFAM" id="SSF51215">
    <property type="entry name" value="Regulatory protein AraC"/>
    <property type="match status" value="1"/>
</dbReference>
<dbReference type="InterPro" id="IPR020449">
    <property type="entry name" value="Tscrpt_reg_AraC-type_HTH"/>
</dbReference>
<evidence type="ECO:0000256" key="4">
    <source>
        <dbReference type="ARBA" id="ARBA00023163"/>
    </source>
</evidence>
<organism evidence="6 7">
    <name type="scientific">Gottschalkia acidurici (strain ATCC 7906 / DSM 604 / BCRC 14475 / CIP 104303 / KCTC 5404 / NCIMB 10678 / 9a)</name>
    <name type="common">Clostridium acidurici</name>
    <dbReference type="NCBI Taxonomy" id="1128398"/>
    <lineage>
        <taxon>Bacteria</taxon>
        <taxon>Bacillati</taxon>
        <taxon>Bacillota</taxon>
        <taxon>Tissierellia</taxon>
        <taxon>Tissierellales</taxon>
        <taxon>Gottschalkiaceae</taxon>
        <taxon>Gottschalkia</taxon>
    </lineage>
</organism>
<dbReference type="PANTHER" id="PTHR46796:SF2">
    <property type="entry name" value="TRANSCRIPTIONAL REGULATORY PROTEIN"/>
    <property type="match status" value="1"/>
</dbReference>
<feature type="domain" description="HTH araC/xylS-type" evidence="5">
    <location>
        <begin position="167"/>
        <end position="264"/>
    </location>
</feature>
<evidence type="ECO:0000256" key="3">
    <source>
        <dbReference type="ARBA" id="ARBA00023159"/>
    </source>
</evidence>
<dbReference type="InterPro" id="IPR018060">
    <property type="entry name" value="HTH_AraC"/>
</dbReference>
<keyword evidence="4" id="KW-0804">Transcription</keyword>
<evidence type="ECO:0000313" key="7">
    <source>
        <dbReference type="Proteomes" id="UP000006094"/>
    </source>
</evidence>
<dbReference type="AlphaFoldDB" id="K0B389"/>
<reference evidence="6 7" key="1">
    <citation type="journal article" date="2012" name="PLoS ONE">
        <title>The purine-utilizing bacterium Clostridium acidurici 9a: a genome-guided metabolic reconsideration.</title>
        <authorList>
            <person name="Hartwich K."/>
            <person name="Poehlein A."/>
            <person name="Daniel R."/>
        </authorList>
    </citation>
    <scope>NUCLEOTIDE SEQUENCE [LARGE SCALE GENOMIC DNA]</scope>
    <source>
        <strain evidence="7">ATCC 7906 / DSM 604 / BCRC 14475 / CIP 104303 / KCTC 5404 / NCIMB 10678 / 9a</strain>
    </source>
</reference>
<evidence type="ECO:0000259" key="5">
    <source>
        <dbReference type="PROSITE" id="PS01124"/>
    </source>
</evidence>
<dbReference type="Gene3D" id="2.60.120.10">
    <property type="entry name" value="Jelly Rolls"/>
    <property type="match status" value="1"/>
</dbReference>
<dbReference type="InterPro" id="IPR037923">
    <property type="entry name" value="HTH-like"/>
</dbReference>
<dbReference type="InterPro" id="IPR014710">
    <property type="entry name" value="RmlC-like_jellyroll"/>
</dbReference>
<evidence type="ECO:0000256" key="2">
    <source>
        <dbReference type="ARBA" id="ARBA00023125"/>
    </source>
</evidence>
<dbReference type="Pfam" id="PF02311">
    <property type="entry name" value="AraC_binding"/>
    <property type="match status" value="1"/>
</dbReference>
<dbReference type="SMART" id="SM00342">
    <property type="entry name" value="HTH_ARAC"/>
    <property type="match status" value="1"/>
</dbReference>
<evidence type="ECO:0000256" key="1">
    <source>
        <dbReference type="ARBA" id="ARBA00023015"/>
    </source>
</evidence>
<dbReference type="SUPFAM" id="SSF46689">
    <property type="entry name" value="Homeodomain-like"/>
    <property type="match status" value="2"/>
</dbReference>
<keyword evidence="7" id="KW-1185">Reference proteome</keyword>
<dbReference type="GO" id="GO:0043565">
    <property type="term" value="F:sequence-specific DNA binding"/>
    <property type="evidence" value="ECO:0007669"/>
    <property type="project" value="InterPro"/>
</dbReference>
<dbReference type="PANTHER" id="PTHR46796">
    <property type="entry name" value="HTH-TYPE TRANSCRIPTIONAL ACTIVATOR RHAS-RELATED"/>
    <property type="match status" value="1"/>
</dbReference>
<evidence type="ECO:0000313" key="6">
    <source>
        <dbReference type="EMBL" id="AFS79647.1"/>
    </source>
</evidence>
<dbReference type="InterPro" id="IPR003313">
    <property type="entry name" value="AraC-bd"/>
</dbReference>
<keyword evidence="3" id="KW-0010">Activator</keyword>